<dbReference type="InterPro" id="IPR006427">
    <property type="entry name" value="Portal_HK97"/>
</dbReference>
<organism evidence="5 6">
    <name type="scientific">Escherichia coli</name>
    <dbReference type="NCBI Taxonomy" id="562"/>
    <lineage>
        <taxon>Bacteria</taxon>
        <taxon>Pseudomonadati</taxon>
        <taxon>Pseudomonadota</taxon>
        <taxon>Gammaproteobacteria</taxon>
        <taxon>Enterobacterales</taxon>
        <taxon>Enterobacteriaceae</taxon>
        <taxon>Escherichia</taxon>
    </lineage>
</organism>
<dbReference type="GO" id="GO:0008233">
    <property type="term" value="F:peptidase activity"/>
    <property type="evidence" value="ECO:0007669"/>
    <property type="project" value="UniProtKB-KW"/>
</dbReference>
<dbReference type="EMBL" id="UGBW01000003">
    <property type="protein sequence ID" value="STH81662.1"/>
    <property type="molecule type" value="Genomic_DNA"/>
</dbReference>
<reference evidence="5 6" key="1">
    <citation type="submission" date="2018-06" db="EMBL/GenBank/DDBJ databases">
        <authorList>
            <consortium name="Pathogen Informatics"/>
            <person name="Doyle S."/>
        </authorList>
    </citation>
    <scope>NUCLEOTIDE SEQUENCE [LARGE SCALE GENOMIC DNA]</scope>
    <source>
        <strain evidence="5 6">NCTC8621</strain>
    </source>
</reference>
<proteinExistence type="predicted"/>
<gene>
    <name evidence="5" type="ORF">NCTC8621_01603</name>
</gene>
<dbReference type="Pfam" id="PF04586">
    <property type="entry name" value="Peptidase_S78"/>
    <property type="match status" value="1"/>
</dbReference>
<dbReference type="NCBIfam" id="TIGR01537">
    <property type="entry name" value="portal_HK97"/>
    <property type="match status" value="1"/>
</dbReference>
<dbReference type="AlphaFoldDB" id="A0A376PTP5"/>
<keyword evidence="2" id="KW-0645">Protease</keyword>
<evidence type="ECO:0000313" key="6">
    <source>
        <dbReference type="Proteomes" id="UP000255093"/>
    </source>
</evidence>
<dbReference type="InterPro" id="IPR006433">
    <property type="entry name" value="Prohead_protease"/>
</dbReference>
<dbReference type="Proteomes" id="UP000255093">
    <property type="component" value="Unassembled WGS sequence"/>
</dbReference>
<dbReference type="InterPro" id="IPR054613">
    <property type="entry name" value="Peptidase_S78_dom"/>
</dbReference>
<keyword evidence="1" id="KW-1188">Viral release from host cell</keyword>
<name>A0A376PTP5_ECOLX</name>
<evidence type="ECO:0000259" key="4">
    <source>
        <dbReference type="Pfam" id="PF04586"/>
    </source>
</evidence>
<keyword evidence="3" id="KW-0378">Hydrolase</keyword>
<dbReference type="NCBIfam" id="TIGR01543">
    <property type="entry name" value="proheadase_HK97"/>
    <property type="match status" value="1"/>
</dbReference>
<evidence type="ECO:0000256" key="2">
    <source>
        <dbReference type="ARBA" id="ARBA00022670"/>
    </source>
</evidence>
<evidence type="ECO:0000256" key="1">
    <source>
        <dbReference type="ARBA" id="ARBA00022612"/>
    </source>
</evidence>
<sequence length="606" mass="68886">MLLDALFRSKSLENPSTPITGDAVDTDGLFRADVYVSPETAMKLAAVYSCIYVLSSSLAQMPLHVMRRHKGKVEPARDHPAFYLVHDEPNTWQTSYKWRELKQRHILGWGNGYTWVKRNRRGEVISLDCCMPWETTLMNTGGRYTYGLYNEYGAFAISPDDMIHIRALGNNQKMGLSPIMQHAETIGMGMSGQKYTESFFSGNARPAGIVSVKSGLNKESWGWLKDQWQKASQALRRQENKTMLLPADLDYKALTVSPVDAQIIDMMKLNRSMIAGIFNIPAHMINDLEKATFSNISAQAIQFVRYTMMPWVTNWEQELNRRLFTRAELAAGYYVRFNLTGLLRGTPQERAQFYHFAITDGWMSRNEARAFEDMNPVEGLDEMLVSVNAANPAGDFKPPKTMREKPMNDREIRCYSGEVRAERHDDNPAHIIGYGSVFDCRSELIFGSFREIIRPGAFDDVLGDDVRALFNHDPNFILGRSAAGTLNLSVDERGLRYDIQAPETQTIRDLVLAPMQRGDINQSSFAFRVARDGEEWYQDEDGVVIREITRFSRLLDVSPVTYPAYQEADSAVRSMKAWQEARNSGALQKAINQRMARERVLTLLNA</sequence>
<dbReference type="GO" id="GO:0006508">
    <property type="term" value="P:proteolysis"/>
    <property type="evidence" value="ECO:0007669"/>
    <property type="project" value="UniProtKB-KW"/>
</dbReference>
<evidence type="ECO:0000256" key="3">
    <source>
        <dbReference type="ARBA" id="ARBA00022801"/>
    </source>
</evidence>
<dbReference type="InterPro" id="IPR006944">
    <property type="entry name" value="Phage/GTA_portal"/>
</dbReference>
<feature type="domain" description="Prohead serine protease" evidence="4">
    <location>
        <begin position="420"/>
        <end position="576"/>
    </location>
</feature>
<accession>A0A376PTP5</accession>
<protein>
    <submittedName>
        <fullName evidence="5">Putative phage portal protein</fullName>
    </submittedName>
</protein>
<dbReference type="Pfam" id="PF04860">
    <property type="entry name" value="Phage_portal"/>
    <property type="match status" value="1"/>
</dbReference>
<evidence type="ECO:0000313" key="5">
    <source>
        <dbReference type="EMBL" id="STH81662.1"/>
    </source>
</evidence>